<protein>
    <submittedName>
        <fullName evidence="3">Uncharacterized protein</fullName>
    </submittedName>
</protein>
<evidence type="ECO:0000256" key="1">
    <source>
        <dbReference type="SAM" id="MobiDB-lite"/>
    </source>
</evidence>
<feature type="region of interest" description="Disordered" evidence="1">
    <location>
        <begin position="32"/>
        <end position="112"/>
    </location>
</feature>
<feature type="compositionally biased region" description="Low complexity" evidence="1">
    <location>
        <begin position="210"/>
        <end position="232"/>
    </location>
</feature>
<keyword evidence="4" id="KW-1185">Reference proteome</keyword>
<feature type="region of interest" description="Disordered" evidence="1">
    <location>
        <begin position="133"/>
        <end position="287"/>
    </location>
</feature>
<name>A0ABX0YMJ7_STRTL</name>
<gene>
    <name evidence="3" type="ORF">HCJ95_05450</name>
</gene>
<feature type="compositionally biased region" description="Gly residues" evidence="1">
    <location>
        <begin position="233"/>
        <end position="244"/>
    </location>
</feature>
<feature type="compositionally biased region" description="Gly residues" evidence="1">
    <location>
        <begin position="198"/>
        <end position="209"/>
    </location>
</feature>
<sequence>MDDYCHACRRHLNGALACPGCGTPADALALRPGRSEPVASAGEPVPSEPYGDADGTPASPGRAELRRARGRGQGRPRADRRARRGTASEGRPGETAVSRRDRKAAASHRRRRRRALLVGAGFVLAAGGLSLAELGADTPGLPSFTDPGPVTAEGTGDTTEAAPQASGTSETARAAGQTQEGIPTAPGATPSGSASASPGGGTPRPGQSGGDPSSPAAPAPSASASAPDAGAGADPGTGGTGTGDTGDDGTPVDSTPQAPEEPTGSPDSPEPEPSPTETCHRFLWWCT</sequence>
<feature type="transmembrane region" description="Helical" evidence="2">
    <location>
        <begin position="115"/>
        <end position="136"/>
    </location>
</feature>
<feature type="compositionally biased region" description="Low complexity" evidence="1">
    <location>
        <begin position="248"/>
        <end position="267"/>
    </location>
</feature>
<feature type="compositionally biased region" description="Basic residues" evidence="1">
    <location>
        <begin position="100"/>
        <end position="112"/>
    </location>
</feature>
<dbReference type="EMBL" id="JAATEL010000004">
    <property type="protein sequence ID" value="NJP13753.1"/>
    <property type="molecule type" value="Genomic_DNA"/>
</dbReference>
<comment type="caution">
    <text evidence="3">The sequence shown here is derived from an EMBL/GenBank/DDBJ whole genome shotgun (WGS) entry which is preliminary data.</text>
</comment>
<evidence type="ECO:0000313" key="4">
    <source>
        <dbReference type="Proteomes" id="UP000635996"/>
    </source>
</evidence>
<feature type="compositionally biased region" description="Polar residues" evidence="1">
    <location>
        <begin position="165"/>
        <end position="181"/>
    </location>
</feature>
<keyword evidence="2" id="KW-0472">Membrane</keyword>
<evidence type="ECO:0000313" key="3">
    <source>
        <dbReference type="EMBL" id="NJP13753.1"/>
    </source>
</evidence>
<feature type="compositionally biased region" description="Low complexity" evidence="1">
    <location>
        <begin position="183"/>
        <end position="197"/>
    </location>
</feature>
<proteinExistence type="predicted"/>
<feature type="compositionally biased region" description="Basic residues" evidence="1">
    <location>
        <begin position="68"/>
        <end position="84"/>
    </location>
</feature>
<keyword evidence="2" id="KW-1133">Transmembrane helix</keyword>
<organism evidence="3 4">
    <name type="scientific">Streptomyces thermoviolaceus subsp. thermoviolaceus</name>
    <dbReference type="NCBI Taxonomy" id="66860"/>
    <lineage>
        <taxon>Bacteria</taxon>
        <taxon>Bacillati</taxon>
        <taxon>Actinomycetota</taxon>
        <taxon>Actinomycetes</taxon>
        <taxon>Kitasatosporales</taxon>
        <taxon>Streptomycetaceae</taxon>
        <taxon>Streptomyces</taxon>
    </lineage>
</organism>
<evidence type="ECO:0000256" key="2">
    <source>
        <dbReference type="SAM" id="Phobius"/>
    </source>
</evidence>
<accession>A0ABX0YMJ7</accession>
<keyword evidence="2" id="KW-0812">Transmembrane</keyword>
<dbReference type="RefSeq" id="WP_168131037.1">
    <property type="nucleotide sequence ID" value="NZ_BMVZ01000012.1"/>
</dbReference>
<dbReference type="Proteomes" id="UP000635996">
    <property type="component" value="Unassembled WGS sequence"/>
</dbReference>
<reference evidence="3 4" key="1">
    <citation type="submission" date="2020-03" db="EMBL/GenBank/DDBJ databases">
        <title>WGS of actinomycetes isolated from Thailand.</title>
        <authorList>
            <person name="Thawai C."/>
        </authorList>
    </citation>
    <scope>NUCLEOTIDE SEQUENCE [LARGE SCALE GENOMIC DNA]</scope>
    <source>
        <strain evidence="3 4">NBRC 13905</strain>
    </source>
</reference>
<feature type="compositionally biased region" description="Low complexity" evidence="1">
    <location>
        <begin position="151"/>
        <end position="162"/>
    </location>
</feature>